<keyword evidence="2" id="KW-0169">Cobalamin biosynthesis</keyword>
<dbReference type="eggNOG" id="COG2073">
    <property type="taxonomic scope" value="Bacteria"/>
</dbReference>
<dbReference type="GO" id="GO:0009236">
    <property type="term" value="P:cobalamin biosynthetic process"/>
    <property type="evidence" value="ECO:0007669"/>
    <property type="project" value="UniProtKB-UniPathway"/>
</dbReference>
<evidence type="ECO:0000256" key="4">
    <source>
        <dbReference type="ARBA" id="ARBA00022679"/>
    </source>
</evidence>
<dbReference type="InterPro" id="IPR000878">
    <property type="entry name" value="4pyrrol_Mease"/>
</dbReference>
<dbReference type="Gene3D" id="3.30.950.10">
    <property type="entry name" value="Methyltransferase, Cobalt-precorrin-4 Transmethylase, Domain 2"/>
    <property type="match status" value="1"/>
</dbReference>
<dbReference type="Gene3D" id="3.40.1010.10">
    <property type="entry name" value="Cobalt-precorrin-4 Transmethylase, Domain 1"/>
    <property type="match status" value="1"/>
</dbReference>
<dbReference type="InterPro" id="IPR035996">
    <property type="entry name" value="4pyrrol_Methylase_sf"/>
</dbReference>
<dbReference type="CDD" id="cd11646">
    <property type="entry name" value="Precorrin_3B_C17_MT"/>
    <property type="match status" value="1"/>
</dbReference>
<evidence type="ECO:0000259" key="9">
    <source>
        <dbReference type="Pfam" id="PF11761"/>
    </source>
</evidence>
<keyword evidence="4 10" id="KW-0808">Transferase</keyword>
<dbReference type="Pfam" id="PF00590">
    <property type="entry name" value="TP_methylase"/>
    <property type="match status" value="1"/>
</dbReference>
<dbReference type="GO" id="GO:0032259">
    <property type="term" value="P:methylation"/>
    <property type="evidence" value="ECO:0007669"/>
    <property type="project" value="UniProtKB-KW"/>
</dbReference>
<dbReference type="InterPro" id="IPR021744">
    <property type="entry name" value="CbiG_N"/>
</dbReference>
<dbReference type="PANTHER" id="PTHR47036:SF1">
    <property type="entry name" value="COBALT-FACTOR III C(17)-METHYLTRANSFERASE-RELATED"/>
    <property type="match status" value="1"/>
</dbReference>
<dbReference type="SUPFAM" id="SSF53790">
    <property type="entry name" value="Tetrapyrrole methylase"/>
    <property type="match status" value="1"/>
</dbReference>
<dbReference type="KEGG" id="cyn:Cyan7425_1675"/>
<dbReference type="NCBIfam" id="TIGR01466">
    <property type="entry name" value="cobJ_cbiH"/>
    <property type="match status" value="1"/>
</dbReference>
<sequence>MPPDAPLFTDFQPIAAIALTPTAVQRLQPLCQSIGATLWVPESLADQTGVKGYSGSLQTHLQTLWSSQRSLIFSLATGAVVRLIAPLLSDKLTDPAVVVIDTQAKFVISLCSGHVGQSDALTRRLADYLGATPVITGSAATAGLTGIDILGRTFGWQRGAGDWTGVSGAMARRQTVQIFQSAGSTLWHKALPPDHPFIFADEAVVSPAAQVWITEKRSSGSSLSIPQVYWHPRVLWVGIGCERGTSRRLIETALEEICNQSNLAEASIAGIATVELKANEVGLLDLCHDRAWPLQCFRAETLKQIPVPNPSPIVEQAVGTPSVAEAAALCAAQQLSRLTDSPAQLIVPKQIFRSEAEPGAVTLAIAQAGTEYTGRQGKLWLIGTGPGAVEQITPAARSAIAGADVVIGYSLYIDLLRPLFSPGQIIEPYAITAERQRAERAIALARWGLTVAVVSSGDAGIYGMAGLVLEELQQQGWDGKDPGVEVFPGISALQSAAARVGTPLMHDFCAISLSDRLTPWPVIETRLQAAAQADFVTALYNPRSQTRIEQLKQAQQIFLQHRQPDTPVAIVRCAYRQEEQAIVTPLSQLLDIEIDMLTIIIIGNQTSRLYNNWMITPRGYLGFGKLLES</sequence>
<dbReference type="InterPro" id="IPR036518">
    <property type="entry name" value="CobE/GbiG_C_sf"/>
</dbReference>
<dbReference type="InterPro" id="IPR014776">
    <property type="entry name" value="4pyrrole_Mease_sub2"/>
</dbReference>
<dbReference type="AlphaFoldDB" id="B8HR56"/>
<dbReference type="STRING" id="395961.Cyan7425_1675"/>
<keyword evidence="5" id="KW-0949">S-adenosyl-L-methionine</keyword>
<evidence type="ECO:0000256" key="5">
    <source>
        <dbReference type="ARBA" id="ARBA00022691"/>
    </source>
</evidence>
<dbReference type="InterPro" id="IPR014777">
    <property type="entry name" value="4pyrrole_Mease_sub1"/>
</dbReference>
<dbReference type="Pfam" id="PF11761">
    <property type="entry name" value="CbiG_mid"/>
    <property type="match status" value="1"/>
</dbReference>
<feature type="domain" description="Cobalamin biosynthesis central region" evidence="9">
    <location>
        <begin position="146"/>
        <end position="232"/>
    </location>
</feature>
<dbReference type="SUPFAM" id="SSF159664">
    <property type="entry name" value="CobE/GbiG C-terminal domain-like"/>
    <property type="match status" value="1"/>
</dbReference>
<dbReference type="InterPro" id="IPR002750">
    <property type="entry name" value="CobE/GbiG_C"/>
</dbReference>
<dbReference type="Gene3D" id="3.40.50.11220">
    <property type="match status" value="1"/>
</dbReference>
<feature type="domain" description="CobE/GbiG C-terminal" evidence="7">
    <location>
        <begin position="235"/>
        <end position="366"/>
    </location>
</feature>
<evidence type="ECO:0000313" key="10">
    <source>
        <dbReference type="EMBL" id="ACL44044.1"/>
    </source>
</evidence>
<feature type="domain" description="Cobalamin synthesis G N-terminal" evidence="8">
    <location>
        <begin position="60"/>
        <end position="138"/>
    </location>
</feature>
<dbReference type="GO" id="GO:0008168">
    <property type="term" value="F:methyltransferase activity"/>
    <property type="evidence" value="ECO:0007669"/>
    <property type="project" value="UniProtKB-KW"/>
</dbReference>
<evidence type="ECO:0000259" key="7">
    <source>
        <dbReference type="Pfam" id="PF01890"/>
    </source>
</evidence>
<accession>B8HR56</accession>
<dbReference type="InterPro" id="IPR006363">
    <property type="entry name" value="Cbl_synth_CobJ/CibH_dom"/>
</dbReference>
<name>B8HR56_CYAP4</name>
<dbReference type="InterPro" id="IPR021745">
    <property type="entry name" value="CbiG_mid"/>
</dbReference>
<protein>
    <submittedName>
        <fullName evidence="10">Precorrin-3B C17-methyltransferase</fullName>
    </submittedName>
</protein>
<dbReference type="Pfam" id="PF01890">
    <property type="entry name" value="CbiG_C"/>
    <property type="match status" value="1"/>
</dbReference>
<evidence type="ECO:0000259" key="8">
    <source>
        <dbReference type="Pfam" id="PF11760"/>
    </source>
</evidence>
<dbReference type="HOGENOM" id="CLU_009721_2_1_3"/>
<evidence type="ECO:0000256" key="1">
    <source>
        <dbReference type="ARBA" id="ARBA00004953"/>
    </source>
</evidence>
<evidence type="ECO:0000259" key="6">
    <source>
        <dbReference type="Pfam" id="PF00590"/>
    </source>
</evidence>
<evidence type="ECO:0000256" key="3">
    <source>
        <dbReference type="ARBA" id="ARBA00022603"/>
    </source>
</evidence>
<comment type="pathway">
    <text evidence="1">Cofactor biosynthesis; adenosylcobalamin biosynthesis.</text>
</comment>
<dbReference type="InterPro" id="IPR051810">
    <property type="entry name" value="Precorrin_MeTrfase"/>
</dbReference>
<dbReference type="EMBL" id="CP001344">
    <property type="protein sequence ID" value="ACL44044.1"/>
    <property type="molecule type" value="Genomic_DNA"/>
</dbReference>
<proteinExistence type="predicted"/>
<dbReference type="UniPathway" id="UPA00148"/>
<keyword evidence="3 10" id="KW-0489">Methyltransferase</keyword>
<organism evidence="10">
    <name type="scientific">Cyanothece sp. (strain PCC 7425 / ATCC 29141)</name>
    <dbReference type="NCBI Taxonomy" id="395961"/>
    <lineage>
        <taxon>Bacteria</taxon>
        <taxon>Bacillati</taxon>
        <taxon>Cyanobacteriota</taxon>
        <taxon>Cyanophyceae</taxon>
        <taxon>Gomontiellales</taxon>
        <taxon>Cyanothecaceae</taxon>
        <taxon>Cyanothece</taxon>
    </lineage>
</organism>
<evidence type="ECO:0000256" key="2">
    <source>
        <dbReference type="ARBA" id="ARBA00022573"/>
    </source>
</evidence>
<gene>
    <name evidence="10" type="ordered locus">Cyan7425_1675</name>
</gene>
<dbReference type="Pfam" id="PF11760">
    <property type="entry name" value="CbiG_N"/>
    <property type="match status" value="1"/>
</dbReference>
<dbReference type="PANTHER" id="PTHR47036">
    <property type="entry name" value="COBALT-FACTOR III C(17)-METHYLTRANSFERASE-RELATED"/>
    <property type="match status" value="1"/>
</dbReference>
<dbReference type="Gene3D" id="3.30.420.180">
    <property type="entry name" value="CobE/GbiG C-terminal domain"/>
    <property type="match status" value="1"/>
</dbReference>
<reference evidence="10" key="1">
    <citation type="submission" date="2009-01" db="EMBL/GenBank/DDBJ databases">
        <title>Complete sequence of chromosome Cyanothece sp. PCC 7425.</title>
        <authorList>
            <consortium name="US DOE Joint Genome Institute"/>
            <person name="Lucas S."/>
            <person name="Copeland A."/>
            <person name="Lapidus A."/>
            <person name="Glavina del Rio T."/>
            <person name="Dalin E."/>
            <person name="Tice H."/>
            <person name="Bruce D."/>
            <person name="Goodwin L."/>
            <person name="Pitluck S."/>
            <person name="Sims D."/>
            <person name="Meineke L."/>
            <person name="Brettin T."/>
            <person name="Detter J.C."/>
            <person name="Han C."/>
            <person name="Larimer F."/>
            <person name="Land M."/>
            <person name="Hauser L."/>
            <person name="Kyrpides N."/>
            <person name="Ovchinnikova G."/>
            <person name="Liberton M."/>
            <person name="Stoeckel J."/>
            <person name="Banerjee A."/>
            <person name="Singh A."/>
            <person name="Page L."/>
            <person name="Sato H."/>
            <person name="Zhao L."/>
            <person name="Sherman L."/>
            <person name="Pakrasi H."/>
            <person name="Richardson P."/>
        </authorList>
    </citation>
    <scope>NUCLEOTIDE SEQUENCE</scope>
    <source>
        <strain evidence="10">PCC 7425</strain>
    </source>
</reference>
<dbReference type="eggNOG" id="COG1010">
    <property type="taxonomic scope" value="Bacteria"/>
</dbReference>
<dbReference type="OrthoDB" id="9772960at2"/>
<dbReference type="SUPFAM" id="SSF159672">
    <property type="entry name" value="CbiG N-terminal domain-like"/>
    <property type="match status" value="1"/>
</dbReference>
<feature type="domain" description="Tetrapyrrole methylase" evidence="6">
    <location>
        <begin position="378"/>
        <end position="589"/>
    </location>
</feature>
<dbReference type="InterPro" id="IPR038029">
    <property type="entry name" value="GbiG_N_sf"/>
</dbReference>